<name>A0AAJ7NCN7_9HYME</name>
<dbReference type="SUPFAM" id="SSF51905">
    <property type="entry name" value="FAD/NAD(P)-binding domain"/>
    <property type="match status" value="1"/>
</dbReference>
<accession>A0AAJ7NCN7</accession>
<evidence type="ECO:0000313" key="4">
    <source>
        <dbReference type="RefSeq" id="XP_017888651.2"/>
    </source>
</evidence>
<dbReference type="GO" id="GO:0016614">
    <property type="term" value="F:oxidoreductase activity, acting on CH-OH group of donors"/>
    <property type="evidence" value="ECO:0007669"/>
    <property type="project" value="InterPro"/>
</dbReference>
<dbReference type="GO" id="GO:0050660">
    <property type="term" value="F:flavin adenine dinucleotide binding"/>
    <property type="evidence" value="ECO:0007669"/>
    <property type="project" value="InterPro"/>
</dbReference>
<dbReference type="PROSITE" id="PS00624">
    <property type="entry name" value="GMC_OXRED_2"/>
    <property type="match status" value="1"/>
</dbReference>
<dbReference type="KEGG" id="ccal:108630098"/>
<dbReference type="AlphaFoldDB" id="A0AAJ7NCN7"/>
<dbReference type="InterPro" id="IPR036188">
    <property type="entry name" value="FAD/NAD-bd_sf"/>
</dbReference>
<organism evidence="3 4">
    <name type="scientific">Ceratina calcarata</name>
    <dbReference type="NCBI Taxonomy" id="156304"/>
    <lineage>
        <taxon>Eukaryota</taxon>
        <taxon>Metazoa</taxon>
        <taxon>Ecdysozoa</taxon>
        <taxon>Arthropoda</taxon>
        <taxon>Hexapoda</taxon>
        <taxon>Insecta</taxon>
        <taxon>Pterygota</taxon>
        <taxon>Neoptera</taxon>
        <taxon>Endopterygota</taxon>
        <taxon>Hymenoptera</taxon>
        <taxon>Apocrita</taxon>
        <taxon>Aculeata</taxon>
        <taxon>Apoidea</taxon>
        <taxon>Anthophila</taxon>
        <taxon>Apidae</taxon>
        <taxon>Ceratina</taxon>
        <taxon>Zadontomerus</taxon>
    </lineage>
</organism>
<dbReference type="RefSeq" id="XP_017888651.2">
    <property type="nucleotide sequence ID" value="XM_018033162.2"/>
</dbReference>
<dbReference type="Gene3D" id="3.30.560.10">
    <property type="entry name" value="Glucose Oxidase, domain 3"/>
    <property type="match status" value="1"/>
</dbReference>
<proteinExistence type="inferred from homology"/>
<dbReference type="Pfam" id="PF00732">
    <property type="entry name" value="GMC_oxred_N"/>
    <property type="match status" value="1"/>
</dbReference>
<comment type="similarity">
    <text evidence="1">Belongs to the GMC oxidoreductase family.</text>
</comment>
<dbReference type="PANTHER" id="PTHR11552:SF227">
    <property type="entry name" value="GLUCOSE DEHYDROGENASE [FAD, QUINONE]-LIKE PROTEIN"/>
    <property type="match status" value="1"/>
</dbReference>
<reference evidence="4" key="1">
    <citation type="submission" date="2025-08" db="UniProtKB">
        <authorList>
            <consortium name="RefSeq"/>
        </authorList>
    </citation>
    <scope>IDENTIFICATION</scope>
    <source>
        <tissue evidence="4">Whole body</tissue>
    </source>
</reference>
<dbReference type="Proteomes" id="UP000694925">
    <property type="component" value="Unplaced"/>
</dbReference>
<dbReference type="GeneID" id="108630098"/>
<feature type="domain" description="Glucose-methanol-choline oxidoreductase N-terminal" evidence="2">
    <location>
        <begin position="32"/>
        <end position="46"/>
    </location>
</feature>
<keyword evidence="3" id="KW-1185">Reference proteome</keyword>
<evidence type="ECO:0000313" key="3">
    <source>
        <dbReference type="Proteomes" id="UP000694925"/>
    </source>
</evidence>
<protein>
    <submittedName>
        <fullName evidence="4">Glucose dehydrogenase [FAD, quinone]-like</fullName>
    </submittedName>
</protein>
<dbReference type="Gene3D" id="3.50.50.60">
    <property type="entry name" value="FAD/NAD(P)-binding domain"/>
    <property type="match status" value="1"/>
</dbReference>
<evidence type="ECO:0000259" key="2">
    <source>
        <dbReference type="PROSITE" id="PS00624"/>
    </source>
</evidence>
<sequence>AVATKIAYGVQFRFQSTRYTVTVNREVILSAGAIQSPQLLMLSGIGPKDHLKELNIPVVHDAPGVGRNLQDHVIFTGLSFNTSTPENYTGSKPFSFDLANSLNEHSLTEFAVNHNGPMYNTPNSEGLGFITTKYANESGDNPDIELLLGSLGNASQRNAPIKTAAYTVMPLLLRPRSRGYIKLNVTKPE</sequence>
<dbReference type="SUPFAM" id="SSF54373">
    <property type="entry name" value="FAD-linked reductases, C-terminal domain"/>
    <property type="match status" value="1"/>
</dbReference>
<dbReference type="InterPro" id="IPR012132">
    <property type="entry name" value="GMC_OxRdtase"/>
</dbReference>
<gene>
    <name evidence="4" type="primary">LOC108630098</name>
</gene>
<dbReference type="InterPro" id="IPR000172">
    <property type="entry name" value="GMC_OxRdtase_N"/>
</dbReference>
<evidence type="ECO:0000256" key="1">
    <source>
        <dbReference type="ARBA" id="ARBA00010790"/>
    </source>
</evidence>
<feature type="non-terminal residue" evidence="4">
    <location>
        <position position="189"/>
    </location>
</feature>
<feature type="non-terminal residue" evidence="4">
    <location>
        <position position="1"/>
    </location>
</feature>
<dbReference type="PANTHER" id="PTHR11552">
    <property type="entry name" value="GLUCOSE-METHANOL-CHOLINE GMC OXIDOREDUCTASE"/>
    <property type="match status" value="1"/>
</dbReference>